<keyword evidence="13" id="KW-1185">Reference proteome</keyword>
<evidence type="ECO:0000256" key="10">
    <source>
        <dbReference type="RuleBase" id="RU364027"/>
    </source>
</evidence>
<dbReference type="EMBL" id="CAHIKZ030000962">
    <property type="protein sequence ID" value="CAE1246953.1"/>
    <property type="molecule type" value="Genomic_DNA"/>
</dbReference>
<keyword evidence="9 10" id="KW-0472">Membrane</keyword>
<comment type="caution">
    <text evidence="12">The sequence shown here is derived from an EMBL/GenBank/DDBJ whole genome shotgun (WGS) entry which is preliminary data.</text>
</comment>
<dbReference type="GO" id="GO:0005776">
    <property type="term" value="C:autophagosome"/>
    <property type="evidence" value="ECO:0007669"/>
    <property type="project" value="TreeGrafter"/>
</dbReference>
<comment type="function">
    <text evidence="10">Phospholipid scramblase involved in autophagy. Cycles between the preautophagosomal structure/phagophore assembly site (PAS) and the cytoplasmic vesicle pool and supplies membrane for the growing autophagosome. Lipid scramblase activity plays a key role in preautophagosomal structure/phagophore assembly by distributing the phospholipids that arrive through ATG2 from the cytoplasmic to the luminal leaflet of the bilayer, thereby driving autophagosomal membrane expansion.</text>
</comment>
<dbReference type="Proteomes" id="UP000597762">
    <property type="component" value="Unassembled WGS sequence"/>
</dbReference>
<dbReference type="GO" id="GO:0006869">
    <property type="term" value="P:lipid transport"/>
    <property type="evidence" value="ECO:0007669"/>
    <property type="project" value="UniProtKB-KW"/>
</dbReference>
<dbReference type="AlphaFoldDB" id="A0A812BZ30"/>
<comment type="caution">
    <text evidence="10">Lacks conserved residue(s) required for the propagation of feature annotation.</text>
</comment>
<proteinExistence type="inferred from homology"/>
<feature type="region of interest" description="Disordered" evidence="11">
    <location>
        <begin position="369"/>
        <end position="435"/>
    </location>
</feature>
<feature type="transmembrane region" description="Helical" evidence="10">
    <location>
        <begin position="30"/>
        <end position="54"/>
    </location>
</feature>
<evidence type="ECO:0000313" key="13">
    <source>
        <dbReference type="Proteomes" id="UP000597762"/>
    </source>
</evidence>
<reference evidence="12" key="1">
    <citation type="submission" date="2021-01" db="EMBL/GenBank/DDBJ databases">
        <authorList>
            <person name="Li R."/>
            <person name="Bekaert M."/>
        </authorList>
    </citation>
    <scope>NUCLEOTIDE SEQUENCE</scope>
    <source>
        <strain evidence="12">Farmed</strain>
    </source>
</reference>
<feature type="compositionally biased region" description="Polar residues" evidence="11">
    <location>
        <begin position="543"/>
        <end position="570"/>
    </location>
</feature>
<gene>
    <name evidence="12" type="ORF">SPHA_25411</name>
</gene>
<dbReference type="GO" id="GO:0034727">
    <property type="term" value="P:piecemeal microautophagy of the nucleus"/>
    <property type="evidence" value="ECO:0007669"/>
    <property type="project" value="TreeGrafter"/>
</dbReference>
<evidence type="ECO:0000256" key="3">
    <source>
        <dbReference type="ARBA" id="ARBA00018074"/>
    </source>
</evidence>
<evidence type="ECO:0000256" key="5">
    <source>
        <dbReference type="ARBA" id="ARBA00022692"/>
    </source>
</evidence>
<dbReference type="GO" id="GO:0061709">
    <property type="term" value="P:reticulophagy"/>
    <property type="evidence" value="ECO:0007669"/>
    <property type="project" value="TreeGrafter"/>
</dbReference>
<evidence type="ECO:0000313" key="12">
    <source>
        <dbReference type="EMBL" id="CAE1246953.1"/>
    </source>
</evidence>
<evidence type="ECO:0000256" key="4">
    <source>
        <dbReference type="ARBA" id="ARBA00022448"/>
    </source>
</evidence>
<dbReference type="PANTHER" id="PTHR13038">
    <property type="entry name" value="APG9 AUTOPHAGY 9"/>
    <property type="match status" value="1"/>
</dbReference>
<keyword evidence="4 10" id="KW-0813">Transport</keyword>
<dbReference type="GO" id="GO:0034045">
    <property type="term" value="C:phagophore assembly site membrane"/>
    <property type="evidence" value="ECO:0007669"/>
    <property type="project" value="UniProtKB-SubCell"/>
</dbReference>
<dbReference type="GO" id="GO:0000422">
    <property type="term" value="P:autophagy of mitochondrion"/>
    <property type="evidence" value="ECO:0007669"/>
    <property type="project" value="TreeGrafter"/>
</dbReference>
<dbReference type="InterPro" id="IPR007241">
    <property type="entry name" value="Autophagy-rel_prot_9"/>
</dbReference>
<name>A0A812BZ30_ACAPH</name>
<dbReference type="Pfam" id="PF04109">
    <property type="entry name" value="ATG9"/>
    <property type="match status" value="1"/>
</dbReference>
<keyword evidence="8 10" id="KW-0445">Lipid transport</keyword>
<evidence type="ECO:0000256" key="9">
    <source>
        <dbReference type="ARBA" id="ARBA00023136"/>
    </source>
</evidence>
<organism evidence="12 13">
    <name type="scientific">Acanthosepion pharaonis</name>
    <name type="common">Pharaoh cuttlefish</name>
    <name type="synonym">Sepia pharaonis</name>
    <dbReference type="NCBI Taxonomy" id="158019"/>
    <lineage>
        <taxon>Eukaryota</taxon>
        <taxon>Metazoa</taxon>
        <taxon>Spiralia</taxon>
        <taxon>Lophotrochozoa</taxon>
        <taxon>Mollusca</taxon>
        <taxon>Cephalopoda</taxon>
        <taxon>Coleoidea</taxon>
        <taxon>Decapodiformes</taxon>
        <taxon>Sepiida</taxon>
        <taxon>Sepiina</taxon>
        <taxon>Sepiidae</taxon>
        <taxon>Acanthosepion</taxon>
    </lineage>
</organism>
<dbReference type="PANTHER" id="PTHR13038:SF10">
    <property type="entry name" value="AUTOPHAGY-RELATED PROTEIN 9"/>
    <property type="match status" value="1"/>
</dbReference>
<evidence type="ECO:0000256" key="1">
    <source>
        <dbReference type="ARBA" id="ARBA00004511"/>
    </source>
</evidence>
<evidence type="ECO:0000256" key="2">
    <source>
        <dbReference type="ARBA" id="ARBA00006185"/>
    </source>
</evidence>
<accession>A0A812BZ30</accession>
<feature type="region of interest" description="Disordered" evidence="11">
    <location>
        <begin position="515"/>
        <end position="570"/>
    </location>
</feature>
<feature type="transmembrane region" description="Helical" evidence="10">
    <location>
        <begin position="112"/>
        <end position="134"/>
    </location>
</feature>
<evidence type="ECO:0000256" key="7">
    <source>
        <dbReference type="ARBA" id="ARBA00023006"/>
    </source>
</evidence>
<feature type="compositionally biased region" description="Low complexity" evidence="11">
    <location>
        <begin position="398"/>
        <end position="424"/>
    </location>
</feature>
<dbReference type="OrthoDB" id="2020634at2759"/>
<keyword evidence="5 10" id="KW-0812">Transmembrane</keyword>
<protein>
    <recommendedName>
        <fullName evidence="3 10">Autophagy-related protein 9</fullName>
    </recommendedName>
</protein>
<comment type="similarity">
    <text evidence="2 10">Belongs to the ATG9 family.</text>
</comment>
<feature type="compositionally biased region" description="Polar residues" evidence="11">
    <location>
        <begin position="369"/>
        <end position="383"/>
    </location>
</feature>
<sequence length="570" mass="64189">MVFFDNWHLRSEYKNIHKRKELAKKLSNQILWAAIANFVLSPIIFGLQIMYTFFKYTEILKRDPSQLGLRRWSNYAHLYLRHFNELDHEFHARLSRGYSSAVLYMNIFTSPMFVLFAKYGSLVSGAFFAILFLLTVLDSDVFDVEYVFGLMTAFGFLTATLHKSIPPEHEVYNPESLMRSILRNIHYMPDNWNLNAHTNWVRDEFAQLFQYRFVYLLEELISPIVTPIILCFWIRPKSLEIVDFLRNFTVDVVGVGDVCSFAQMDVRRHGNIQFFSPQKKTLPNQYQQAEDSKTELSLIHFRMTNPKWKAPEDGNSFLTEFREQVVRDFASLSMAPLDNPPLSSFNYFNGTGTNRENAFAFFGQSTVASNQPYSNSTPQQPSVSPGPHSGFSPGHQTGFSSGPQSGFSPGPQSGFSPGPQSGFPPGSPFPSLPNPALRARMKGAVASCEGPIGLWASNVTGVSSFCSSGVNSDVPGILPILSGLAGEKDSNLGANEMSVSALYLHDLKHRQNIQGLDGRDENHPCQTWRSSPDETQAFMPSIQEKNQGESSTESQSTDKQQDYQSINKLH</sequence>
<feature type="compositionally biased region" description="Polar residues" evidence="11">
    <location>
        <begin position="524"/>
        <end position="534"/>
    </location>
</feature>
<comment type="subcellular location">
    <subcellularLocation>
        <location evidence="1 10">Preautophagosomal structure membrane</location>
        <topology evidence="1 10">Multi-pass membrane protein</topology>
    </subcellularLocation>
</comment>
<evidence type="ECO:0000256" key="8">
    <source>
        <dbReference type="ARBA" id="ARBA00023055"/>
    </source>
</evidence>
<evidence type="ECO:0000256" key="6">
    <source>
        <dbReference type="ARBA" id="ARBA00022989"/>
    </source>
</evidence>
<dbReference type="GO" id="GO:0034497">
    <property type="term" value="P:protein localization to phagophore assembly site"/>
    <property type="evidence" value="ECO:0007669"/>
    <property type="project" value="TreeGrafter"/>
</dbReference>
<keyword evidence="6 10" id="KW-1133">Transmembrane helix</keyword>
<keyword evidence="7 10" id="KW-0072">Autophagy</keyword>
<evidence type="ECO:0000256" key="11">
    <source>
        <dbReference type="SAM" id="MobiDB-lite"/>
    </source>
</evidence>